<dbReference type="RefSeq" id="WP_188337523.1">
    <property type="nucleotide sequence ID" value="NZ_CP061281.1"/>
</dbReference>
<feature type="compositionally biased region" description="Gly residues" evidence="6">
    <location>
        <begin position="479"/>
        <end position="491"/>
    </location>
</feature>
<gene>
    <name evidence="8" type="ORF">IAG42_15140</name>
</gene>
<organism evidence="8 9">
    <name type="scientific">Streptomyces xanthii</name>
    <dbReference type="NCBI Taxonomy" id="2768069"/>
    <lineage>
        <taxon>Bacteria</taxon>
        <taxon>Bacillati</taxon>
        <taxon>Actinomycetota</taxon>
        <taxon>Actinomycetes</taxon>
        <taxon>Kitasatosporales</taxon>
        <taxon>Streptomycetaceae</taxon>
        <taxon>Streptomyces</taxon>
    </lineage>
</organism>
<dbReference type="AlphaFoldDB" id="A0A7H1B7W4"/>
<dbReference type="PROSITE" id="PS00107">
    <property type="entry name" value="PROTEIN_KINASE_ATP"/>
    <property type="match status" value="1"/>
</dbReference>
<protein>
    <submittedName>
        <fullName evidence="8">Serine/threonine protein kinase</fullName>
    </submittedName>
</protein>
<feature type="domain" description="Protein kinase" evidence="7">
    <location>
        <begin position="40"/>
        <end position="307"/>
    </location>
</feature>
<evidence type="ECO:0000256" key="5">
    <source>
        <dbReference type="PROSITE-ProRule" id="PRU10141"/>
    </source>
</evidence>
<dbReference type="PROSITE" id="PS00108">
    <property type="entry name" value="PROTEIN_KINASE_ST"/>
    <property type="match status" value="1"/>
</dbReference>
<evidence type="ECO:0000259" key="7">
    <source>
        <dbReference type="PROSITE" id="PS50011"/>
    </source>
</evidence>
<dbReference type="Proteomes" id="UP000516428">
    <property type="component" value="Chromosome"/>
</dbReference>
<keyword evidence="3 8" id="KW-0418">Kinase</keyword>
<feature type="compositionally biased region" description="Low complexity" evidence="6">
    <location>
        <begin position="468"/>
        <end position="478"/>
    </location>
</feature>
<dbReference type="SMART" id="SM00220">
    <property type="entry name" value="S_TKc"/>
    <property type="match status" value="1"/>
</dbReference>
<evidence type="ECO:0000256" key="3">
    <source>
        <dbReference type="ARBA" id="ARBA00022777"/>
    </source>
</evidence>
<feature type="region of interest" description="Disordered" evidence="6">
    <location>
        <begin position="326"/>
        <end position="357"/>
    </location>
</feature>
<dbReference type="Pfam" id="PF00069">
    <property type="entry name" value="Pkinase"/>
    <property type="match status" value="1"/>
</dbReference>
<feature type="region of interest" description="Disordered" evidence="6">
    <location>
        <begin position="1"/>
        <end position="32"/>
    </location>
</feature>
<dbReference type="KEGG" id="sxn:IAG42_15140"/>
<evidence type="ECO:0000256" key="4">
    <source>
        <dbReference type="ARBA" id="ARBA00022840"/>
    </source>
</evidence>
<feature type="compositionally biased region" description="Low complexity" evidence="6">
    <location>
        <begin position="344"/>
        <end position="354"/>
    </location>
</feature>
<evidence type="ECO:0000256" key="1">
    <source>
        <dbReference type="ARBA" id="ARBA00022679"/>
    </source>
</evidence>
<feature type="binding site" evidence="5">
    <location>
        <position position="68"/>
    </location>
    <ligand>
        <name>ATP</name>
        <dbReference type="ChEBI" id="CHEBI:30616"/>
    </ligand>
</feature>
<name>A0A7H1B7W4_9ACTN</name>
<dbReference type="Gene3D" id="1.10.510.10">
    <property type="entry name" value="Transferase(Phosphotransferase) domain 1"/>
    <property type="match status" value="1"/>
</dbReference>
<keyword evidence="9" id="KW-1185">Reference proteome</keyword>
<accession>A0A7H1B7W4</accession>
<dbReference type="CDD" id="cd14014">
    <property type="entry name" value="STKc_PknB_like"/>
    <property type="match status" value="1"/>
</dbReference>
<feature type="compositionally biased region" description="Basic and acidic residues" evidence="6">
    <location>
        <begin position="420"/>
        <end position="441"/>
    </location>
</feature>
<evidence type="ECO:0000256" key="6">
    <source>
        <dbReference type="SAM" id="MobiDB-lite"/>
    </source>
</evidence>
<dbReference type="InterPro" id="IPR000719">
    <property type="entry name" value="Prot_kinase_dom"/>
</dbReference>
<feature type="compositionally biased region" description="Gly residues" evidence="6">
    <location>
        <begin position="450"/>
        <end position="467"/>
    </location>
</feature>
<dbReference type="SUPFAM" id="SSF56112">
    <property type="entry name" value="Protein kinase-like (PK-like)"/>
    <property type="match status" value="1"/>
</dbReference>
<evidence type="ECO:0000313" key="8">
    <source>
        <dbReference type="EMBL" id="QNS04819.1"/>
    </source>
</evidence>
<evidence type="ECO:0000256" key="2">
    <source>
        <dbReference type="ARBA" id="ARBA00022741"/>
    </source>
</evidence>
<dbReference type="PANTHER" id="PTHR43289">
    <property type="entry name" value="MITOGEN-ACTIVATED PROTEIN KINASE KINASE KINASE 20-RELATED"/>
    <property type="match status" value="1"/>
</dbReference>
<sequence>MTGPQGDNENERGNENEGDSTPPGGIKPLKFTDPTRIGPYLLLGRLGAGGMGRVYLARTEGGRTVAVKVVHEEHVQDPRFRARFRREVDAARRVDERYTAPVLEADPDAETPWVATGYVPGLSLEHVVRDHGPLPADSVRRLAVGLLHALADIHEAGVVHRDLKPPNVMVTMSGPKVIDFGIASAVQASVEALLTSTNMVIGSPGFMSPEQIRGEQVGPKTDVFTLGCVLMYAATASLPFGRDLSNQLSVMYRVANDEPDLDAVEDPELRALIARCLIKDEAERPAVTALLADLEGTPEPGRSPVWLPNDVVARLAVQSAALLDAEAEPVREPAPADRMTIDLSPAPAATAPSEPGRRKRAVTLLLPAVVVVAVTTTTVLTLQPFARDDSDRGAPPATTGPATPGVTSPTPSEASPSRTGNKDDGKAKDKNKDRAGDKQGGGDEENADQGAGGAAGATGAQGGGADSGGDTSSSAGSGTDSGSGSGSGGTSSSGSTSTSGGSSGGTSGSGSGGTTGSVPAAFVGTWKLDEVYNQGVAGTVTITSAGTVRYRDFVYNNCPYDAKVTSVSASGSSISVGASHLVGSNPGYCWTPTQASTFTKTSGGLVQRLSNADYHYKRA</sequence>
<dbReference type="PROSITE" id="PS50011">
    <property type="entry name" value="PROTEIN_KINASE_DOM"/>
    <property type="match status" value="1"/>
</dbReference>
<keyword evidence="1" id="KW-0808">Transferase</keyword>
<feature type="compositionally biased region" description="Gly residues" evidence="6">
    <location>
        <begin position="501"/>
        <end position="514"/>
    </location>
</feature>
<dbReference type="InterPro" id="IPR011009">
    <property type="entry name" value="Kinase-like_dom_sf"/>
</dbReference>
<proteinExistence type="predicted"/>
<dbReference type="GO" id="GO:0005524">
    <property type="term" value="F:ATP binding"/>
    <property type="evidence" value="ECO:0007669"/>
    <property type="project" value="UniProtKB-UniRule"/>
</dbReference>
<keyword evidence="4 5" id="KW-0067">ATP-binding</keyword>
<dbReference type="GO" id="GO:0004674">
    <property type="term" value="F:protein serine/threonine kinase activity"/>
    <property type="evidence" value="ECO:0007669"/>
    <property type="project" value="UniProtKB-KW"/>
</dbReference>
<keyword evidence="2 5" id="KW-0547">Nucleotide-binding</keyword>
<dbReference type="EMBL" id="CP061281">
    <property type="protein sequence ID" value="QNS04819.1"/>
    <property type="molecule type" value="Genomic_DNA"/>
</dbReference>
<feature type="compositionally biased region" description="Low complexity" evidence="6">
    <location>
        <begin position="393"/>
        <end position="412"/>
    </location>
</feature>
<reference evidence="8 9" key="1">
    <citation type="submission" date="2020-09" db="EMBL/GenBank/DDBJ databases">
        <title>A novel species.</title>
        <authorList>
            <person name="Gao J."/>
        </authorList>
    </citation>
    <scope>NUCLEOTIDE SEQUENCE [LARGE SCALE GENOMIC DNA]</scope>
    <source>
        <strain evidence="8 9">CRXT-Y-14</strain>
    </source>
</reference>
<dbReference type="InterPro" id="IPR008271">
    <property type="entry name" value="Ser/Thr_kinase_AS"/>
</dbReference>
<dbReference type="InterPro" id="IPR017441">
    <property type="entry name" value="Protein_kinase_ATP_BS"/>
</dbReference>
<keyword evidence="8" id="KW-0723">Serine/threonine-protein kinase</keyword>
<feature type="region of interest" description="Disordered" evidence="6">
    <location>
        <begin position="385"/>
        <end position="514"/>
    </location>
</feature>
<dbReference type="Gene3D" id="3.30.200.20">
    <property type="entry name" value="Phosphorylase Kinase, domain 1"/>
    <property type="match status" value="1"/>
</dbReference>
<dbReference type="PANTHER" id="PTHR43289:SF34">
    <property type="entry name" value="SERINE_THREONINE-PROTEIN KINASE YBDM-RELATED"/>
    <property type="match status" value="1"/>
</dbReference>
<evidence type="ECO:0000313" key="9">
    <source>
        <dbReference type="Proteomes" id="UP000516428"/>
    </source>
</evidence>